<dbReference type="GeneID" id="23562345"/>
<dbReference type="PROSITE" id="PS50102">
    <property type="entry name" value="RRM"/>
    <property type="match status" value="1"/>
</dbReference>
<evidence type="ECO:0000259" key="3">
    <source>
        <dbReference type="PROSITE" id="PS50102"/>
    </source>
</evidence>
<dbReference type="OMA" id="EWDPSHK"/>
<dbReference type="InterPro" id="IPR012677">
    <property type="entry name" value="Nucleotide-bd_a/b_plait_sf"/>
</dbReference>
<dbReference type="Pfam" id="PF00076">
    <property type="entry name" value="RRM_1"/>
    <property type="match status" value="1"/>
</dbReference>
<dbReference type="GO" id="GO:0003723">
    <property type="term" value="F:RNA binding"/>
    <property type="evidence" value="ECO:0000318"/>
    <property type="project" value="GO_Central"/>
</dbReference>
<dbReference type="RefSeq" id="XP_011387189.1">
    <property type="nucleotide sequence ID" value="XM_011388887.1"/>
</dbReference>
<dbReference type="VEuPathDB" id="FungiDB:UMAG_01265"/>
<dbReference type="PANTHER" id="PTHR47640:SF11">
    <property type="entry name" value="RNA-BINDING PROTEIN 42"/>
    <property type="match status" value="1"/>
</dbReference>
<dbReference type="SUPFAM" id="SSF54928">
    <property type="entry name" value="RNA-binding domain, RBD"/>
    <property type="match status" value="1"/>
</dbReference>
<protein>
    <recommendedName>
        <fullName evidence="3">RRM domain-containing protein</fullName>
    </recommendedName>
</protein>
<dbReference type="InterPro" id="IPR000504">
    <property type="entry name" value="RRM_dom"/>
</dbReference>
<dbReference type="InterPro" id="IPR035979">
    <property type="entry name" value="RBD_domain_sf"/>
</dbReference>
<evidence type="ECO:0000313" key="5">
    <source>
        <dbReference type="Proteomes" id="UP000000561"/>
    </source>
</evidence>
<dbReference type="GO" id="GO:0003729">
    <property type="term" value="F:mRNA binding"/>
    <property type="evidence" value="ECO:0007669"/>
    <property type="project" value="InterPro"/>
</dbReference>
<dbReference type="OrthoDB" id="1749473at2759"/>
<dbReference type="Proteomes" id="UP000000561">
    <property type="component" value="Chromosome 2"/>
</dbReference>
<dbReference type="InParanoid" id="A0A0D1E5T0"/>
<dbReference type="KEGG" id="uma:UMAG_01265"/>
<evidence type="ECO:0000256" key="2">
    <source>
        <dbReference type="PROSITE-ProRule" id="PRU00176"/>
    </source>
</evidence>
<name>A0A0D1E5T0_MYCMD</name>
<dbReference type="eggNOG" id="KOG0226">
    <property type="taxonomic scope" value="Eukaryota"/>
</dbReference>
<dbReference type="PANTHER" id="PTHR47640">
    <property type="entry name" value="TRNA SELENOCYSTEINE 1-ASSOCIATED PROTEIN 1-RELATED-RELATED"/>
    <property type="match status" value="1"/>
</dbReference>
<keyword evidence="5" id="KW-1185">Reference proteome</keyword>
<dbReference type="SMART" id="SM00360">
    <property type="entry name" value="RRM"/>
    <property type="match status" value="1"/>
</dbReference>
<gene>
    <name evidence="4" type="ORF">UMAG_01265</name>
</gene>
<dbReference type="EMBL" id="CM003141">
    <property type="protein sequence ID" value="KIS71364.1"/>
    <property type="molecule type" value="Genomic_DNA"/>
</dbReference>
<dbReference type="AlphaFoldDB" id="A0A0D1E5T0"/>
<feature type="domain" description="RRM" evidence="3">
    <location>
        <begin position="173"/>
        <end position="250"/>
    </location>
</feature>
<organism evidence="4 5">
    <name type="scientific">Mycosarcoma maydis</name>
    <name type="common">Corn smut fungus</name>
    <name type="synonym">Ustilago maydis</name>
    <dbReference type="NCBI Taxonomy" id="5270"/>
    <lineage>
        <taxon>Eukaryota</taxon>
        <taxon>Fungi</taxon>
        <taxon>Dikarya</taxon>
        <taxon>Basidiomycota</taxon>
        <taxon>Ustilaginomycotina</taxon>
        <taxon>Ustilaginomycetes</taxon>
        <taxon>Ustilaginales</taxon>
        <taxon>Ustilaginaceae</taxon>
        <taxon>Mycosarcoma</taxon>
    </lineage>
</organism>
<dbReference type="InterPro" id="IPR050825">
    <property type="entry name" value="RBM42_RBP45_47-like"/>
</dbReference>
<evidence type="ECO:0000313" key="4">
    <source>
        <dbReference type="EMBL" id="KIS71364.1"/>
    </source>
</evidence>
<dbReference type="STRING" id="237631.A0A0D1E5T0"/>
<evidence type="ECO:0000256" key="1">
    <source>
        <dbReference type="ARBA" id="ARBA00022884"/>
    </source>
</evidence>
<dbReference type="Gene3D" id="3.30.70.330">
    <property type="match status" value="1"/>
</dbReference>
<sequence length="297" mass="32718">MMNSYQAAAAPSSYSSSAVGSTSDDVYAQFYYWDASANNWAFDYNSYYAAYGYPSDYATSSVDVDGSSSSAASAVAYADPSAAAANPYYFDYQNSAQQPASTAYDATHHAFAASSSTETCSTRQPELETRYDESGRMIPGKLRRGETRPTVLRRAAGKIWEDQTLLEWDPSHKRLFVGDLGNDVSDELLSSTFQKYASFSKARVVRNKDGKAKGYGFVAFADPEDFLKAWKEMDGKYIGSRPCRLKKAADVVNPVQIGARKDKMLAISAKQHRNSYKLKMGGAVGHRLRRIGMQPPK</sequence>
<dbReference type="CDD" id="cd12383">
    <property type="entry name" value="RRM_RBM42"/>
    <property type="match status" value="1"/>
</dbReference>
<accession>A0A0D1E5T0</accession>
<dbReference type="InterPro" id="IPR034215">
    <property type="entry name" value="RBM42_RRM"/>
</dbReference>
<keyword evidence="1 2" id="KW-0694">RNA-binding</keyword>
<reference evidence="4 5" key="1">
    <citation type="journal article" date="2006" name="Nature">
        <title>Insights from the genome of the biotrophic fungal plant pathogen Ustilago maydis.</title>
        <authorList>
            <person name="Kamper J."/>
            <person name="Kahmann R."/>
            <person name="Bolker M."/>
            <person name="Ma L.J."/>
            <person name="Brefort T."/>
            <person name="Saville B.J."/>
            <person name="Banuett F."/>
            <person name="Kronstad J.W."/>
            <person name="Gold S.E."/>
            <person name="Muller O."/>
            <person name="Perlin M.H."/>
            <person name="Wosten H.A."/>
            <person name="de Vries R."/>
            <person name="Ruiz-Herrera J."/>
            <person name="Reynaga-Pena C.G."/>
            <person name="Snetselaar K."/>
            <person name="McCann M."/>
            <person name="Perez-Martin J."/>
            <person name="Feldbrugge M."/>
            <person name="Basse C.W."/>
            <person name="Steinberg G."/>
            <person name="Ibeas J.I."/>
            <person name="Holloman W."/>
            <person name="Guzman P."/>
            <person name="Farman M."/>
            <person name="Stajich J.E."/>
            <person name="Sentandreu R."/>
            <person name="Gonzalez-Prieto J.M."/>
            <person name="Kennell J.C."/>
            <person name="Molina L."/>
            <person name="Schirawski J."/>
            <person name="Mendoza-Mendoza A."/>
            <person name="Greilinger D."/>
            <person name="Munch K."/>
            <person name="Rossel N."/>
            <person name="Scherer M."/>
            <person name="Vranes M."/>
            <person name="Ladendorf O."/>
            <person name="Vincon V."/>
            <person name="Fuchs U."/>
            <person name="Sandrock B."/>
            <person name="Meng S."/>
            <person name="Ho E.C."/>
            <person name="Cahill M.J."/>
            <person name="Boyce K.J."/>
            <person name="Klose J."/>
            <person name="Klosterman S.J."/>
            <person name="Deelstra H.J."/>
            <person name="Ortiz-Castellanos L."/>
            <person name="Li W."/>
            <person name="Sanchez-Alonso P."/>
            <person name="Schreier P.H."/>
            <person name="Hauser-Hahn I."/>
            <person name="Vaupel M."/>
            <person name="Koopmann E."/>
            <person name="Friedrich G."/>
            <person name="Voss H."/>
            <person name="Schluter T."/>
            <person name="Margolis J."/>
            <person name="Platt D."/>
            <person name="Swimmer C."/>
            <person name="Gnirke A."/>
            <person name="Chen F."/>
            <person name="Vysotskaia V."/>
            <person name="Mannhaupt G."/>
            <person name="Guldener U."/>
            <person name="Munsterkotter M."/>
            <person name="Haase D."/>
            <person name="Oesterheld M."/>
            <person name="Mewes H.W."/>
            <person name="Mauceli E.W."/>
            <person name="DeCaprio D."/>
            <person name="Wade C.M."/>
            <person name="Butler J."/>
            <person name="Young S."/>
            <person name="Jaffe D.B."/>
            <person name="Calvo S."/>
            <person name="Nusbaum C."/>
            <person name="Galagan J."/>
            <person name="Birren B.W."/>
        </authorList>
    </citation>
    <scope>NUCLEOTIDE SEQUENCE [LARGE SCALE GENOMIC DNA]</scope>
    <source>
        <strain evidence="5">DSM 14603 / FGSC 9021 / UM521</strain>
    </source>
</reference>
<proteinExistence type="predicted"/>
<dbReference type="GO" id="GO:1990904">
    <property type="term" value="C:ribonucleoprotein complex"/>
    <property type="evidence" value="ECO:0000318"/>
    <property type="project" value="GO_Central"/>
</dbReference>